<sequence length="96" mass="11068">MRWRASVYEVYGWSWVPLTCRVSFLPSLIWEIFFSSIFCSTLTSSRITYLYVLPTSEQGKCVFLGFFFCPLCLLSSVCWRCIMLLCMDNSTISASA</sequence>
<evidence type="ECO:0000313" key="2">
    <source>
        <dbReference type="EMBL" id="KAL0473562.1"/>
    </source>
</evidence>
<keyword evidence="3" id="KW-1185">Reference proteome</keyword>
<dbReference type="EMBL" id="JAVLET010000002">
    <property type="protein sequence ID" value="KAL0473562.1"/>
    <property type="molecule type" value="Genomic_DNA"/>
</dbReference>
<proteinExistence type="predicted"/>
<gene>
    <name evidence="2" type="ORF">QR685DRAFT_179111</name>
</gene>
<evidence type="ECO:0000256" key="1">
    <source>
        <dbReference type="SAM" id="Phobius"/>
    </source>
</evidence>
<reference evidence="2 3" key="1">
    <citation type="submission" date="2023-09" db="EMBL/GenBank/DDBJ databases">
        <title>Multi-omics analysis of a traditional fermented food reveals byproduct-associated fungal strains for waste-to-food upcycling.</title>
        <authorList>
            <consortium name="Lawrence Berkeley National Laboratory"/>
            <person name="Rekdal V.M."/>
            <person name="Villalobos-Escobedo J.M."/>
            <person name="Rodriguez-Valeron N."/>
            <person name="Garcia M.O."/>
            <person name="Vasquez D.P."/>
            <person name="Damayanti I."/>
            <person name="Sorensen P.M."/>
            <person name="Baidoo E.E."/>
            <person name="De Carvalho A.C."/>
            <person name="Riley R."/>
            <person name="Lipzen A."/>
            <person name="He G."/>
            <person name="Yan M."/>
            <person name="Haridas S."/>
            <person name="Daum C."/>
            <person name="Yoshinaga Y."/>
            <person name="Ng V."/>
            <person name="Grigoriev I.V."/>
            <person name="Munk R."/>
            <person name="Nuraida L."/>
            <person name="Wijaya C.H."/>
            <person name="Morales P.-C."/>
            <person name="Keasling J.D."/>
        </authorList>
    </citation>
    <scope>NUCLEOTIDE SEQUENCE [LARGE SCALE GENOMIC DNA]</scope>
    <source>
        <strain evidence="2 3">FGSC 2613</strain>
    </source>
</reference>
<keyword evidence="1" id="KW-1133">Transmembrane helix</keyword>
<keyword evidence="1" id="KW-0812">Transmembrane</keyword>
<keyword evidence="1" id="KW-0472">Membrane</keyword>
<dbReference type="Proteomes" id="UP001451303">
    <property type="component" value="Unassembled WGS sequence"/>
</dbReference>
<organism evidence="2 3">
    <name type="scientific">Neurospora intermedia</name>
    <dbReference type="NCBI Taxonomy" id="5142"/>
    <lineage>
        <taxon>Eukaryota</taxon>
        <taxon>Fungi</taxon>
        <taxon>Dikarya</taxon>
        <taxon>Ascomycota</taxon>
        <taxon>Pezizomycotina</taxon>
        <taxon>Sordariomycetes</taxon>
        <taxon>Sordariomycetidae</taxon>
        <taxon>Sordariales</taxon>
        <taxon>Sordariaceae</taxon>
        <taxon>Neurospora</taxon>
    </lineage>
</organism>
<comment type="caution">
    <text evidence="2">The sequence shown here is derived from an EMBL/GenBank/DDBJ whole genome shotgun (WGS) entry which is preliminary data.</text>
</comment>
<feature type="transmembrane region" description="Helical" evidence="1">
    <location>
        <begin position="61"/>
        <end position="85"/>
    </location>
</feature>
<name>A0ABR3DMJ3_NEUIN</name>
<evidence type="ECO:0000313" key="3">
    <source>
        <dbReference type="Proteomes" id="UP001451303"/>
    </source>
</evidence>
<protein>
    <submittedName>
        <fullName evidence="2">Uncharacterized protein</fullName>
    </submittedName>
</protein>
<accession>A0ABR3DMJ3</accession>